<gene>
    <name evidence="1" type="ORF">PL9631_660065</name>
</gene>
<sequence>MGKPIHPVTDTGKFGYYSITTVVLSKQSGHDEIMLIKAARTGGYAMKHLTFNPSYMS</sequence>
<evidence type="ECO:0000313" key="1">
    <source>
        <dbReference type="EMBL" id="VXD22472.1"/>
    </source>
</evidence>
<dbReference type="Proteomes" id="UP000182190">
    <property type="component" value="Unassembled WGS sequence"/>
</dbReference>
<keyword evidence="2" id="KW-1185">Reference proteome</keyword>
<name>A0A7Z9BWL8_9CYAN</name>
<dbReference type="EMBL" id="CZCS02000208">
    <property type="protein sequence ID" value="VXD22472.1"/>
    <property type="molecule type" value="Genomic_DNA"/>
</dbReference>
<reference evidence="1" key="1">
    <citation type="submission" date="2019-10" db="EMBL/GenBank/DDBJ databases">
        <authorList>
            <consortium name="Genoscope - CEA"/>
            <person name="William W."/>
        </authorList>
    </citation>
    <scope>NUCLEOTIDE SEQUENCE [LARGE SCALE GENOMIC DNA]</scope>
    <source>
        <strain evidence="1">BBR_PRJEB10994</strain>
    </source>
</reference>
<dbReference type="AlphaFoldDB" id="A0A7Z9BWL8"/>
<protein>
    <submittedName>
        <fullName evidence="1">Uncharacterized protein</fullName>
    </submittedName>
</protein>
<comment type="caution">
    <text evidence="1">The sequence shown here is derived from an EMBL/GenBank/DDBJ whole genome shotgun (WGS) entry which is preliminary data.</text>
</comment>
<accession>A0A7Z9BWL8</accession>
<proteinExistence type="predicted"/>
<evidence type="ECO:0000313" key="2">
    <source>
        <dbReference type="Proteomes" id="UP000182190"/>
    </source>
</evidence>
<organism evidence="1 2">
    <name type="scientific">Planktothrix paucivesiculata PCC 9631</name>
    <dbReference type="NCBI Taxonomy" id="671071"/>
    <lineage>
        <taxon>Bacteria</taxon>
        <taxon>Bacillati</taxon>
        <taxon>Cyanobacteriota</taxon>
        <taxon>Cyanophyceae</taxon>
        <taxon>Oscillatoriophycideae</taxon>
        <taxon>Oscillatoriales</taxon>
        <taxon>Microcoleaceae</taxon>
        <taxon>Planktothrix</taxon>
    </lineage>
</organism>